<proteinExistence type="predicted"/>
<dbReference type="InterPro" id="IPR042099">
    <property type="entry name" value="ANL_N_sf"/>
</dbReference>
<name>A0A0M8P979_9EURO</name>
<dbReference type="InterPro" id="IPR051414">
    <property type="entry name" value="Adenylate-forming_Reductase"/>
</dbReference>
<evidence type="ECO:0000259" key="3">
    <source>
        <dbReference type="PROSITE" id="PS50075"/>
    </source>
</evidence>
<dbReference type="Pfam" id="PF00550">
    <property type="entry name" value="PP-binding"/>
    <property type="match status" value="1"/>
</dbReference>
<evidence type="ECO:0000313" key="5">
    <source>
        <dbReference type="Proteomes" id="UP000037696"/>
    </source>
</evidence>
<dbReference type="SUPFAM" id="SSF56801">
    <property type="entry name" value="Acetyl-CoA synthetase-like"/>
    <property type="match status" value="1"/>
</dbReference>
<dbReference type="OrthoDB" id="429813at2759"/>
<dbReference type="Pfam" id="PF00501">
    <property type="entry name" value="AMP-binding"/>
    <property type="match status" value="1"/>
</dbReference>
<dbReference type="SUPFAM" id="SSF47336">
    <property type="entry name" value="ACP-like"/>
    <property type="match status" value="1"/>
</dbReference>
<protein>
    <recommendedName>
        <fullName evidence="3">Carrier domain-containing protein</fullName>
    </recommendedName>
</protein>
<evidence type="ECO:0000313" key="4">
    <source>
        <dbReference type="EMBL" id="KOS47876.1"/>
    </source>
</evidence>
<dbReference type="Pfam" id="PF07993">
    <property type="entry name" value="NAD_binding_4"/>
    <property type="match status" value="1"/>
</dbReference>
<dbReference type="InterPro" id="IPR036736">
    <property type="entry name" value="ACP-like_sf"/>
</dbReference>
<reference evidence="4 5" key="1">
    <citation type="submission" date="2015-08" db="EMBL/GenBank/DDBJ databases">
        <title>Genome sequencing of Penicillium nordicum.</title>
        <authorList>
            <person name="Nguyen H.D."/>
            <person name="Seifert K.A."/>
        </authorList>
    </citation>
    <scope>NUCLEOTIDE SEQUENCE [LARGE SCALE GENOMIC DNA]</scope>
    <source>
        <strain evidence="4 5">DAOMC 185683</strain>
    </source>
</reference>
<feature type="domain" description="Carrier" evidence="3">
    <location>
        <begin position="551"/>
        <end position="626"/>
    </location>
</feature>
<dbReference type="InterPro" id="IPR013120">
    <property type="entry name" value="FAR_NAD-bd"/>
</dbReference>
<dbReference type="Proteomes" id="UP000037696">
    <property type="component" value="Unassembled WGS sequence"/>
</dbReference>
<dbReference type="InterPro" id="IPR000873">
    <property type="entry name" value="AMP-dep_synth/lig_dom"/>
</dbReference>
<dbReference type="PROSITE" id="PS00455">
    <property type="entry name" value="AMP_BINDING"/>
    <property type="match status" value="1"/>
</dbReference>
<dbReference type="Gene3D" id="1.10.1200.10">
    <property type="entry name" value="ACP-like"/>
    <property type="match status" value="1"/>
</dbReference>
<evidence type="ECO:0000256" key="2">
    <source>
        <dbReference type="ARBA" id="ARBA00022553"/>
    </source>
</evidence>
<dbReference type="Gene3D" id="3.40.50.720">
    <property type="entry name" value="NAD(P)-binding Rossmann-like Domain"/>
    <property type="match status" value="1"/>
</dbReference>
<comment type="caution">
    <text evidence="4">The sequence shown here is derived from an EMBL/GenBank/DDBJ whole genome shotgun (WGS) entry which is preliminary data.</text>
</comment>
<keyword evidence="1" id="KW-0596">Phosphopantetheine</keyword>
<gene>
    <name evidence="4" type="ORF">ACN38_g1155</name>
</gene>
<keyword evidence="2" id="KW-0597">Phosphoprotein</keyword>
<sequence>MMEFGIPNLGKRVMAHVIDNLAETDPERKVCSIPESPGNSEVFVDFSAKNLAHAINYMSWWIVKEFGKSDPFNETLAYLGLNDVRYLVVVIACNKTGYKPLLSSTRNSQAAHVRLFEMTNCSKLAYSSEKRRKAEEICSAAPYVISYEIPSLEDMMSQDTSAYPFAGTFENVTNEVAFIAHSSGTTGFPKPIQLTFGYFGALDYGAHVPIPPGRIAGVPDRLTPDDLILSTTPFFHLMGFALLIMAVFHGIPCVILPDKPLSADLVSSVLSSTQPTAALFPPSILEDLSANSESMHAISKLKRVYFGGGPLSPEVGRKVSECTQLVSFLGMTEGGFVLSLLPQNGDWSYFEWSPTFGIEMEHVENGLREMVLCRHEKPELQPVFHTFPDLECYHTKDLYSPHPTIPNLWKFHGRLDDVIVLNNGEKFNPVTMEKVIEGHPLVARAVVVGLGRFQTALLIEPSWNKWDAVPPGNNLIDIVWPKVQEANRISPAHGHVMKNKIALASKDKPFAMTPKGSTQRRLVTDSYKDEVEKLYTLPGVEEIPFTLPPSPEFPNIVEFARNLVFYVSDIISCADDANLYDVGLDSLRTIQLASALRATGFQDITPQMIYMHPSIEEIAILLQGILCGTQKQTISRREKIDRLVTKYTTDLPQQNYVHNVCGTDILTVALTGSTGSLGSYLLDSLRSDKTVGKVYCLTRDGKEERQRKAFQERGLDPTIPDKVEFVQTSLGEHQLGIDDATYQEMLRSVDTVIHNAWRMDFNISVDSFEHVHIRAMRNLIEFSIKSAHRAHIHFLSSIGAIGGWTILNGPVIPELPFEDCDVALRQGYGEAKHICERICLAATQTAGVPTSIHRLGQIAGPRTESGFWNVQEWLPAIVATSKFLGKIPSTLGEFQVDWVPVDLLSKIVVEIVHTRQKTQRESRFSVFHLVNPSTTSWKSLLQPIHALYELESVEMEQWIEELKQIKSPTREDLANKPALKLLSFYQSLVEGQGVLSVPLEIEHTKAASATMRSLPPITPDMMANWLKQWAF</sequence>
<keyword evidence="5" id="KW-1185">Reference proteome</keyword>
<dbReference type="GO" id="GO:0044550">
    <property type="term" value="P:secondary metabolite biosynthetic process"/>
    <property type="evidence" value="ECO:0007669"/>
    <property type="project" value="UniProtKB-ARBA"/>
</dbReference>
<dbReference type="InterPro" id="IPR009081">
    <property type="entry name" value="PP-bd_ACP"/>
</dbReference>
<organism evidence="4 5">
    <name type="scientific">Penicillium nordicum</name>
    <dbReference type="NCBI Taxonomy" id="229535"/>
    <lineage>
        <taxon>Eukaryota</taxon>
        <taxon>Fungi</taxon>
        <taxon>Dikarya</taxon>
        <taxon>Ascomycota</taxon>
        <taxon>Pezizomycotina</taxon>
        <taxon>Eurotiomycetes</taxon>
        <taxon>Eurotiomycetidae</taxon>
        <taxon>Eurotiales</taxon>
        <taxon>Aspergillaceae</taxon>
        <taxon>Penicillium</taxon>
    </lineage>
</organism>
<dbReference type="PROSITE" id="PS50075">
    <property type="entry name" value="CARRIER"/>
    <property type="match status" value="1"/>
</dbReference>
<dbReference type="InterPro" id="IPR036291">
    <property type="entry name" value="NAD(P)-bd_dom_sf"/>
</dbReference>
<dbReference type="Gene3D" id="3.40.50.12780">
    <property type="entry name" value="N-terminal domain of ligase-like"/>
    <property type="match status" value="1"/>
</dbReference>
<dbReference type="PROSITE" id="PS00012">
    <property type="entry name" value="PHOSPHOPANTETHEINE"/>
    <property type="match status" value="1"/>
</dbReference>
<dbReference type="InterPro" id="IPR006162">
    <property type="entry name" value="Ppantetheine_attach_site"/>
</dbReference>
<dbReference type="InterPro" id="IPR020845">
    <property type="entry name" value="AMP-binding_CS"/>
</dbReference>
<dbReference type="SUPFAM" id="SSF51735">
    <property type="entry name" value="NAD(P)-binding Rossmann-fold domains"/>
    <property type="match status" value="1"/>
</dbReference>
<accession>A0A0M8P979</accession>
<evidence type="ECO:0000256" key="1">
    <source>
        <dbReference type="ARBA" id="ARBA00022450"/>
    </source>
</evidence>
<dbReference type="PANTHER" id="PTHR43439">
    <property type="entry name" value="PHENYLACETATE-COENZYME A LIGASE"/>
    <property type="match status" value="1"/>
</dbReference>
<dbReference type="STRING" id="229535.A0A0M8P979"/>
<dbReference type="AlphaFoldDB" id="A0A0M8P979"/>
<dbReference type="EMBL" id="LHQQ01000011">
    <property type="protein sequence ID" value="KOS47876.1"/>
    <property type="molecule type" value="Genomic_DNA"/>
</dbReference>
<dbReference type="Pfam" id="PF23562">
    <property type="entry name" value="AMP-binding_C_3"/>
    <property type="match status" value="1"/>
</dbReference>
<dbReference type="PANTHER" id="PTHR43439:SF2">
    <property type="entry name" value="ENZYME, PUTATIVE (JCVI)-RELATED"/>
    <property type="match status" value="1"/>
</dbReference>